<reference evidence="9" key="1">
    <citation type="journal article" date="2021" name="PeerJ">
        <title>Extensive microbial diversity within the chicken gut microbiome revealed by metagenomics and culture.</title>
        <authorList>
            <person name="Gilroy R."/>
            <person name="Ravi A."/>
            <person name="Getino M."/>
            <person name="Pursley I."/>
            <person name="Horton D.L."/>
            <person name="Alikhan N.F."/>
            <person name="Baker D."/>
            <person name="Gharbi K."/>
            <person name="Hall N."/>
            <person name="Watson M."/>
            <person name="Adriaenssens E.M."/>
            <person name="Foster-Nyarko E."/>
            <person name="Jarju S."/>
            <person name="Secka A."/>
            <person name="Antonio M."/>
            <person name="Oren A."/>
            <person name="Chaudhuri R.R."/>
            <person name="La Ragione R."/>
            <person name="Hildebrand F."/>
            <person name="Pallen M.J."/>
        </authorList>
    </citation>
    <scope>NUCLEOTIDE SEQUENCE</scope>
    <source>
        <strain evidence="9">ChiGjej1B1-13045</strain>
    </source>
</reference>
<evidence type="ECO:0000256" key="4">
    <source>
        <dbReference type="ARBA" id="ARBA00048391"/>
    </source>
</evidence>
<dbReference type="CDD" id="cd02440">
    <property type="entry name" value="AdoMet_MTases"/>
    <property type="match status" value="1"/>
</dbReference>
<dbReference type="PROSITE" id="PS00092">
    <property type="entry name" value="N6_MTASE"/>
    <property type="match status" value="1"/>
</dbReference>
<dbReference type="EMBL" id="DXCD01000062">
    <property type="protein sequence ID" value="HIZ12734.1"/>
    <property type="molecule type" value="Genomic_DNA"/>
</dbReference>
<dbReference type="GO" id="GO:0032259">
    <property type="term" value="P:methylation"/>
    <property type="evidence" value="ECO:0007669"/>
    <property type="project" value="UniProtKB-KW"/>
</dbReference>
<evidence type="ECO:0000313" key="10">
    <source>
        <dbReference type="Proteomes" id="UP000824017"/>
    </source>
</evidence>
<name>A0A9D2IJ22_9FIRM</name>
<dbReference type="InterPro" id="IPR002052">
    <property type="entry name" value="DNA_methylase_N6_adenine_CS"/>
</dbReference>
<feature type="binding site" evidence="5">
    <location>
        <position position="172"/>
    </location>
    <ligand>
        <name>S-adenosyl-L-methionine</name>
        <dbReference type="ChEBI" id="CHEBI:59789"/>
    </ligand>
</feature>
<sequence length="307" mass="34307">MTLKGAYTEGRKLLEQAGIPEPDLDAWYLLEYVTGVRRASYYADPDREMTGAQQTRYESCLERRSRRVPLQHITGEQEFMGLNFHVNEHVLIPRQDTETLVEQALDLLSRGEIPVTEEDGQMRVLDMCTGSGCILLSVLHYAGHPLSAAGAGNGGRSASDAESRRVSGTGADLSEEALAVAERNAEALGIRAEFIRGDLFENIKERYGMILSNPPYIRSAEIDTLQEEVRLHDPREALDGKEDGLYFYRRIVGESRRYLLPGGYLIFEIGYDQAEDVSALMRCAGYTGIQVKKDLAGLDRVVYGRYS</sequence>
<dbReference type="InterPro" id="IPR029063">
    <property type="entry name" value="SAM-dependent_MTases_sf"/>
</dbReference>
<evidence type="ECO:0000313" key="9">
    <source>
        <dbReference type="EMBL" id="HIZ12734.1"/>
    </source>
</evidence>
<dbReference type="PANTHER" id="PTHR18895">
    <property type="entry name" value="HEMK METHYLTRANSFERASE"/>
    <property type="match status" value="1"/>
</dbReference>
<protein>
    <recommendedName>
        <fullName evidence="5">Release factor glutamine methyltransferase</fullName>
        <shortName evidence="5">RF MTase</shortName>
        <ecNumber evidence="5">2.1.1.297</ecNumber>
    </recommendedName>
    <alternativeName>
        <fullName evidence="5">N5-glutamine methyltransferase PrmC</fullName>
    </alternativeName>
    <alternativeName>
        <fullName evidence="5">Protein-(glutamine-N5) MTase PrmC</fullName>
    </alternativeName>
    <alternativeName>
        <fullName evidence="5">Protein-glutamine N-methyltransferase PrmC</fullName>
    </alternativeName>
</protein>
<comment type="similarity">
    <text evidence="5">Belongs to the protein N5-glutamine methyltransferase family. PrmC subfamily.</text>
</comment>
<feature type="domain" description="Release factor glutamine methyltransferase N-terminal" evidence="8">
    <location>
        <begin position="6"/>
        <end position="75"/>
    </location>
</feature>
<dbReference type="SUPFAM" id="SSF53335">
    <property type="entry name" value="S-adenosyl-L-methionine-dependent methyltransferases"/>
    <property type="match status" value="1"/>
</dbReference>
<dbReference type="Proteomes" id="UP000824017">
    <property type="component" value="Unassembled WGS sequence"/>
</dbReference>
<organism evidence="9 10">
    <name type="scientific">Candidatus Mediterraneibacter stercorigallinarum</name>
    <dbReference type="NCBI Taxonomy" id="2838686"/>
    <lineage>
        <taxon>Bacteria</taxon>
        <taxon>Bacillati</taxon>
        <taxon>Bacillota</taxon>
        <taxon>Clostridia</taxon>
        <taxon>Lachnospirales</taxon>
        <taxon>Lachnospiraceae</taxon>
        <taxon>Mediterraneibacter</taxon>
    </lineage>
</organism>
<dbReference type="NCBIfam" id="TIGR03534">
    <property type="entry name" value="RF_mod_PrmC"/>
    <property type="match status" value="1"/>
</dbReference>
<dbReference type="EC" id="2.1.1.297" evidence="5"/>
<dbReference type="Pfam" id="PF17827">
    <property type="entry name" value="PrmC_N"/>
    <property type="match status" value="1"/>
</dbReference>
<evidence type="ECO:0000256" key="3">
    <source>
        <dbReference type="ARBA" id="ARBA00022691"/>
    </source>
</evidence>
<evidence type="ECO:0000256" key="1">
    <source>
        <dbReference type="ARBA" id="ARBA00022603"/>
    </source>
</evidence>
<evidence type="ECO:0000259" key="7">
    <source>
        <dbReference type="Pfam" id="PF05175"/>
    </source>
</evidence>
<dbReference type="HAMAP" id="MF_02126">
    <property type="entry name" value="RF_methyltr_PrmC"/>
    <property type="match status" value="1"/>
</dbReference>
<dbReference type="InterPro" id="IPR004556">
    <property type="entry name" value="HemK-like"/>
</dbReference>
<dbReference type="Gene3D" id="1.10.8.10">
    <property type="entry name" value="DNA helicase RuvA subunit, C-terminal domain"/>
    <property type="match status" value="1"/>
</dbReference>
<dbReference type="AlphaFoldDB" id="A0A9D2IJ22"/>
<keyword evidence="1 5" id="KW-0489">Methyltransferase</keyword>
<accession>A0A9D2IJ22</accession>
<feature type="binding site" evidence="5">
    <location>
        <position position="213"/>
    </location>
    <ligand>
        <name>S-adenosyl-L-methionine</name>
        <dbReference type="ChEBI" id="CHEBI:59789"/>
    </ligand>
</feature>
<dbReference type="Gene3D" id="3.40.50.150">
    <property type="entry name" value="Vaccinia Virus protein VP39"/>
    <property type="match status" value="1"/>
</dbReference>
<feature type="region of interest" description="Disordered" evidence="6">
    <location>
        <begin position="150"/>
        <end position="170"/>
    </location>
</feature>
<feature type="binding site" evidence="5">
    <location>
        <begin position="213"/>
        <end position="216"/>
    </location>
    <ligand>
        <name>substrate</name>
    </ligand>
</feature>
<dbReference type="NCBIfam" id="TIGR00536">
    <property type="entry name" value="hemK_fam"/>
    <property type="match status" value="1"/>
</dbReference>
<dbReference type="InterPro" id="IPR050320">
    <property type="entry name" value="N5-glutamine_MTase"/>
</dbReference>
<dbReference type="InterPro" id="IPR007848">
    <property type="entry name" value="Small_mtfrase_dom"/>
</dbReference>
<reference evidence="9" key="2">
    <citation type="submission" date="2021-04" db="EMBL/GenBank/DDBJ databases">
        <authorList>
            <person name="Gilroy R."/>
        </authorList>
    </citation>
    <scope>NUCLEOTIDE SEQUENCE</scope>
    <source>
        <strain evidence="9">ChiGjej1B1-13045</strain>
    </source>
</reference>
<dbReference type="Pfam" id="PF05175">
    <property type="entry name" value="MTS"/>
    <property type="match status" value="1"/>
</dbReference>
<evidence type="ECO:0000256" key="5">
    <source>
        <dbReference type="HAMAP-Rule" id="MF_02126"/>
    </source>
</evidence>
<evidence type="ECO:0000259" key="8">
    <source>
        <dbReference type="Pfam" id="PF17827"/>
    </source>
</evidence>
<comment type="caution">
    <text evidence="9">The sequence shown here is derived from an EMBL/GenBank/DDBJ whole genome shotgun (WGS) entry which is preliminary data.</text>
</comment>
<dbReference type="PANTHER" id="PTHR18895:SF74">
    <property type="entry name" value="MTRF1L RELEASE FACTOR GLUTAMINE METHYLTRANSFERASE"/>
    <property type="match status" value="1"/>
</dbReference>
<dbReference type="InterPro" id="IPR019874">
    <property type="entry name" value="RF_methyltr_PrmC"/>
</dbReference>
<evidence type="ECO:0000256" key="2">
    <source>
        <dbReference type="ARBA" id="ARBA00022679"/>
    </source>
</evidence>
<keyword evidence="3 5" id="KW-0949">S-adenosyl-L-methionine</keyword>
<comment type="catalytic activity">
    <reaction evidence="4 5">
        <text>L-glutaminyl-[peptide chain release factor] + S-adenosyl-L-methionine = N(5)-methyl-L-glutaminyl-[peptide chain release factor] + S-adenosyl-L-homocysteine + H(+)</text>
        <dbReference type="Rhea" id="RHEA:42896"/>
        <dbReference type="Rhea" id="RHEA-COMP:10271"/>
        <dbReference type="Rhea" id="RHEA-COMP:10272"/>
        <dbReference type="ChEBI" id="CHEBI:15378"/>
        <dbReference type="ChEBI" id="CHEBI:30011"/>
        <dbReference type="ChEBI" id="CHEBI:57856"/>
        <dbReference type="ChEBI" id="CHEBI:59789"/>
        <dbReference type="ChEBI" id="CHEBI:61891"/>
        <dbReference type="EC" id="2.1.1.297"/>
    </reaction>
</comment>
<dbReference type="GO" id="GO:0102559">
    <property type="term" value="F:peptide chain release factor N(5)-glutamine methyltransferase activity"/>
    <property type="evidence" value="ECO:0007669"/>
    <property type="project" value="UniProtKB-EC"/>
</dbReference>
<dbReference type="InterPro" id="IPR040758">
    <property type="entry name" value="PrmC_N"/>
</dbReference>
<proteinExistence type="inferred from homology"/>
<feature type="domain" description="Methyltransferase small" evidence="7">
    <location>
        <begin position="150"/>
        <end position="222"/>
    </location>
</feature>
<comment type="caution">
    <text evidence="5">Lacks conserved residue(s) required for the propagation of feature annotation.</text>
</comment>
<evidence type="ECO:0000256" key="6">
    <source>
        <dbReference type="SAM" id="MobiDB-lite"/>
    </source>
</evidence>
<gene>
    <name evidence="5 9" type="primary">prmC</name>
    <name evidence="9" type="ORF">H9817_02235</name>
</gene>
<dbReference type="GO" id="GO:0003676">
    <property type="term" value="F:nucleic acid binding"/>
    <property type="evidence" value="ECO:0007669"/>
    <property type="project" value="InterPro"/>
</dbReference>
<comment type="function">
    <text evidence="5">Methylates the class 1 translation termination release factors RF1/PrfA and RF2/PrfB on the glutamine residue of the universally conserved GGQ motif.</text>
</comment>
<keyword evidence="2 5" id="KW-0808">Transferase</keyword>